<comment type="caution">
    <text evidence="2">The sequence shown here is derived from an EMBL/GenBank/DDBJ whole genome shotgun (WGS) entry which is preliminary data.</text>
</comment>
<protein>
    <submittedName>
        <fullName evidence="2">Uncharacterized protein</fullName>
    </submittedName>
</protein>
<keyword evidence="1" id="KW-0812">Transmembrane</keyword>
<proteinExistence type="predicted"/>
<keyword evidence="1" id="KW-0472">Membrane</keyword>
<dbReference type="Proteomes" id="UP001596028">
    <property type="component" value="Unassembled WGS sequence"/>
</dbReference>
<evidence type="ECO:0000256" key="1">
    <source>
        <dbReference type="SAM" id="Phobius"/>
    </source>
</evidence>
<name>A0ABV9F865_9BACL</name>
<reference evidence="3" key="1">
    <citation type="journal article" date="2019" name="Int. J. Syst. Evol. Microbiol.">
        <title>The Global Catalogue of Microorganisms (GCM) 10K type strain sequencing project: providing services to taxonomists for standard genome sequencing and annotation.</title>
        <authorList>
            <consortium name="The Broad Institute Genomics Platform"/>
            <consortium name="The Broad Institute Genome Sequencing Center for Infectious Disease"/>
            <person name="Wu L."/>
            <person name="Ma J."/>
        </authorList>
    </citation>
    <scope>NUCLEOTIDE SEQUENCE [LARGE SCALE GENOMIC DNA]</scope>
    <source>
        <strain evidence="3">CCUG 49571</strain>
    </source>
</reference>
<keyword evidence="3" id="KW-1185">Reference proteome</keyword>
<keyword evidence="1" id="KW-1133">Transmembrane helix</keyword>
<accession>A0ABV9F865</accession>
<dbReference type="EMBL" id="JBHSEP010000001">
    <property type="protein sequence ID" value="MFC4597218.1"/>
    <property type="molecule type" value="Genomic_DNA"/>
</dbReference>
<evidence type="ECO:0000313" key="2">
    <source>
        <dbReference type="EMBL" id="MFC4597218.1"/>
    </source>
</evidence>
<evidence type="ECO:0000313" key="3">
    <source>
        <dbReference type="Proteomes" id="UP001596028"/>
    </source>
</evidence>
<organism evidence="2 3">
    <name type="scientific">Cohnella hongkongensis</name>
    <dbReference type="NCBI Taxonomy" id="178337"/>
    <lineage>
        <taxon>Bacteria</taxon>
        <taxon>Bacillati</taxon>
        <taxon>Bacillota</taxon>
        <taxon>Bacilli</taxon>
        <taxon>Bacillales</taxon>
        <taxon>Paenibacillaceae</taxon>
        <taxon>Cohnella</taxon>
    </lineage>
</organism>
<gene>
    <name evidence="2" type="ORF">ACFO3S_03105</name>
</gene>
<dbReference type="RefSeq" id="WP_378092094.1">
    <property type="nucleotide sequence ID" value="NZ_JBHSEP010000001.1"/>
</dbReference>
<sequence>MPIRQITVSALLFAAMLIAAYYLDQRMADRSEIELREVEPSGYAAKTTSSGGGSVPFSPREYVRIVK</sequence>
<feature type="transmembrane region" description="Helical" evidence="1">
    <location>
        <begin position="6"/>
        <end position="23"/>
    </location>
</feature>